<keyword evidence="1" id="KW-1133">Transmembrane helix</keyword>
<dbReference type="Pfam" id="PF05488">
    <property type="entry name" value="PAAR_motif"/>
    <property type="match status" value="1"/>
</dbReference>
<dbReference type="InterPro" id="IPR008727">
    <property type="entry name" value="PAAR_motif"/>
</dbReference>
<feature type="transmembrane region" description="Helical" evidence="1">
    <location>
        <begin position="325"/>
        <end position="346"/>
    </location>
</feature>
<keyword evidence="1" id="KW-0472">Membrane</keyword>
<sequence length="426" mass="46245">MPAKGFYLVQGDKTTCGGRIITGAEDHTLFGKPVAREQDGVTCGKFPGIYKVAGGIDNDIIHGRRMAGTLDSYSSCPCKAKFIPSMWDDTYEKSSAGAILAAEESGRTSLANAVSQAFLAGSQTDTMLAPGYPVLINTHTVPDDNVRGMLRANRHDFLLLTLEECQRIIDGWDFVKKTWKDAVTNPVGNTVKTYATNIDDAASASAMVYKLGSIGITATVFINHKGTRLIKISGYAAIRKTLNAPVFAEMNPKIIEAGIGKFGLKKSIIQGAILGFIYVSVIDTIDFILNDETTLAKFLGTLATDIVKVGITSAALYAVGLYTMSAYIVLNVAVVLVFGAGLAWVLNTLDRKYHITDSLVEFMAPYIESAQQEFVERSREISNDLLDLGAMYIDGKLREGRQVIESEIKQYIKKLIGDLAPQVINL</sequence>
<organism evidence="2 3">
    <name type="scientific">Enterobacter hormaechei</name>
    <dbReference type="NCBI Taxonomy" id="158836"/>
    <lineage>
        <taxon>Bacteria</taxon>
        <taxon>Pseudomonadati</taxon>
        <taxon>Pseudomonadota</taxon>
        <taxon>Gammaproteobacteria</taxon>
        <taxon>Enterobacterales</taxon>
        <taxon>Enterobacteriaceae</taxon>
        <taxon>Enterobacter</taxon>
        <taxon>Enterobacter cloacae complex</taxon>
    </lineage>
</organism>
<dbReference type="RefSeq" id="WP_306675470.1">
    <property type="nucleotide sequence ID" value="NZ_CP126746.1"/>
</dbReference>
<proteinExistence type="predicted"/>
<name>A0AAX3YWJ4_9ENTR</name>
<dbReference type="AlphaFoldDB" id="A0AAX3YWJ4"/>
<gene>
    <name evidence="2" type="ORF">QPR60_11875</name>
</gene>
<protein>
    <submittedName>
        <fullName evidence="2">PAAR domain-containing protein</fullName>
    </submittedName>
</protein>
<evidence type="ECO:0000313" key="3">
    <source>
        <dbReference type="Proteomes" id="UP001229386"/>
    </source>
</evidence>
<feature type="transmembrane region" description="Helical" evidence="1">
    <location>
        <begin position="298"/>
        <end position="319"/>
    </location>
</feature>
<reference evidence="2" key="1">
    <citation type="journal article" date="2023" name="J. Antimicrob. Chemother.">
        <title>Emergence of OXA-48-producing Enterobacter hormaechei in a Swiss companion animal clinic and their genetic relationship to clinical human isolates.</title>
        <authorList>
            <person name="Dona V."/>
            <person name="Nordmann P."/>
            <person name="Kittl S."/>
            <person name="Schuller S."/>
            <person name="Bouvier M."/>
            <person name="Poirel L."/>
            <person name="Endimiani A."/>
            <person name="Perreten V."/>
        </authorList>
    </citation>
    <scope>NUCLEOTIDE SEQUENCE</scope>
    <source>
        <strain evidence="2">Ehh_25</strain>
    </source>
</reference>
<dbReference type="CDD" id="cd14744">
    <property type="entry name" value="PAAR_CT_2"/>
    <property type="match status" value="1"/>
</dbReference>
<keyword evidence="1" id="KW-0812">Transmembrane</keyword>
<evidence type="ECO:0000256" key="1">
    <source>
        <dbReference type="SAM" id="Phobius"/>
    </source>
</evidence>
<dbReference type="EMBL" id="CP126746">
    <property type="protein sequence ID" value="WMB09317.1"/>
    <property type="molecule type" value="Genomic_DNA"/>
</dbReference>
<feature type="transmembrane region" description="Helical" evidence="1">
    <location>
        <begin position="268"/>
        <end position="289"/>
    </location>
</feature>
<evidence type="ECO:0000313" key="2">
    <source>
        <dbReference type="EMBL" id="WMB09317.1"/>
    </source>
</evidence>
<accession>A0AAX3YWJ4</accession>
<dbReference type="Proteomes" id="UP001229386">
    <property type="component" value="Chromosome"/>
</dbReference>